<dbReference type="AlphaFoldDB" id="A0ABD7UXM1"/>
<dbReference type="SUPFAM" id="SSF160104">
    <property type="entry name" value="Acetoacetate decarboxylase-like"/>
    <property type="match status" value="1"/>
</dbReference>
<feature type="region of interest" description="Disordered" evidence="1">
    <location>
        <begin position="34"/>
        <end position="57"/>
    </location>
</feature>
<protein>
    <submittedName>
        <fullName evidence="3">Acetoacetate decarboxylase (ADC)</fullName>
    </submittedName>
</protein>
<proteinExistence type="predicted"/>
<feature type="signal peptide" evidence="2">
    <location>
        <begin position="1"/>
        <end position="34"/>
    </location>
</feature>
<dbReference type="Gene3D" id="2.40.400.10">
    <property type="entry name" value="Acetoacetate decarboxylase-like"/>
    <property type="match status" value="1"/>
</dbReference>
<dbReference type="GeneID" id="60748325"/>
<feature type="compositionally biased region" description="Polar residues" evidence="1">
    <location>
        <begin position="42"/>
        <end position="52"/>
    </location>
</feature>
<dbReference type="InterPro" id="IPR023375">
    <property type="entry name" value="ADC_dom_sf"/>
</dbReference>
<evidence type="ECO:0000256" key="1">
    <source>
        <dbReference type="SAM" id="MobiDB-lite"/>
    </source>
</evidence>
<dbReference type="InterPro" id="IPR006311">
    <property type="entry name" value="TAT_signal"/>
</dbReference>
<dbReference type="PROSITE" id="PS51318">
    <property type="entry name" value="TAT"/>
    <property type="match status" value="1"/>
</dbReference>
<sequence length="292" mass="31065">MSRSSVLRRRAIAGLTAAASIALTASAVSSQALAVPSPDRPSATSSTHSTPQWAKIPHSIPESQLSSTYTEVLEKQKVIPSPWDLEIAKGFVAWVMPPTPEDNKLLQPGLQNNLPLAKLGVALRYQSTPVGGYNELGGMIAYNRGATVAANTPFLTTDSDWTNRNGRENWAFPKIKGNFTGIPESGHTFTASGPNWSVSVTTRPAPKGAQLAIPGFLPRLLTLEQVDANGRTITSTFFGRRHIDVSKLMPVIVDVKTTGSSQLTSLMPTGTFPGFIADPAGMSLETTSGAPR</sequence>
<reference evidence="3 4" key="1">
    <citation type="submission" date="2019-02" db="EMBL/GenBank/DDBJ databases">
        <authorList>
            <consortium name="Pathogen Informatics"/>
        </authorList>
    </citation>
    <scope>NUCLEOTIDE SEQUENCE [LARGE SCALE GENOMIC DNA]</scope>
    <source>
        <strain evidence="3 4">3012STDY6756503</strain>
    </source>
</reference>
<accession>A0ABD7UXM1</accession>
<dbReference type="RefSeq" id="WP_131733232.1">
    <property type="nucleotide sequence ID" value="NZ_CAACYD010000003.1"/>
</dbReference>
<name>A0ABD7UXM1_9ACTN</name>
<evidence type="ECO:0000256" key="2">
    <source>
        <dbReference type="SAM" id="SignalP"/>
    </source>
</evidence>
<organism evidence="3 4">
    <name type="scientific">Gordonia paraffinivorans</name>
    <dbReference type="NCBI Taxonomy" id="175628"/>
    <lineage>
        <taxon>Bacteria</taxon>
        <taxon>Bacillati</taxon>
        <taxon>Actinomycetota</taxon>
        <taxon>Actinomycetes</taxon>
        <taxon>Mycobacteriales</taxon>
        <taxon>Gordoniaceae</taxon>
        <taxon>Gordonia</taxon>
    </lineage>
</organism>
<evidence type="ECO:0000313" key="4">
    <source>
        <dbReference type="Proteomes" id="UP000360750"/>
    </source>
</evidence>
<dbReference type="EMBL" id="CAACYD010000003">
    <property type="protein sequence ID" value="VFA81214.1"/>
    <property type="molecule type" value="Genomic_DNA"/>
</dbReference>
<dbReference type="Proteomes" id="UP000360750">
    <property type="component" value="Unassembled WGS sequence"/>
</dbReference>
<keyword evidence="2" id="KW-0732">Signal</keyword>
<feature type="chain" id="PRO_5044742074" evidence="2">
    <location>
        <begin position="35"/>
        <end position="292"/>
    </location>
</feature>
<evidence type="ECO:0000313" key="3">
    <source>
        <dbReference type="EMBL" id="VFA81214.1"/>
    </source>
</evidence>
<gene>
    <name evidence="3" type="ORF">NCTC8139_00269</name>
</gene>
<comment type="caution">
    <text evidence="3">The sequence shown here is derived from an EMBL/GenBank/DDBJ whole genome shotgun (WGS) entry which is preliminary data.</text>
</comment>